<keyword evidence="10" id="KW-0067">ATP-binding</keyword>
<evidence type="ECO:0000256" key="6">
    <source>
        <dbReference type="ARBA" id="ARBA00022679"/>
    </source>
</evidence>
<keyword evidence="5" id="KW-0597">Phosphoprotein</keyword>
<protein>
    <recommendedName>
        <fullName evidence="3">histidine kinase</fullName>
        <ecNumber evidence="3">2.7.13.3</ecNumber>
    </recommendedName>
</protein>
<dbReference type="PANTHER" id="PTHR45528:SF1">
    <property type="entry name" value="SENSOR HISTIDINE KINASE CPXA"/>
    <property type="match status" value="1"/>
</dbReference>
<dbReference type="InterPro" id="IPR036097">
    <property type="entry name" value="HisK_dim/P_sf"/>
</dbReference>
<dbReference type="InterPro" id="IPR003661">
    <property type="entry name" value="HisK_dim/P_dom"/>
</dbReference>
<dbReference type="PROSITE" id="PS50885">
    <property type="entry name" value="HAMP"/>
    <property type="match status" value="1"/>
</dbReference>
<evidence type="ECO:0000313" key="17">
    <source>
        <dbReference type="EMBL" id="SFM32414.1"/>
    </source>
</evidence>
<name>A0A1I4PXE1_9BACI</name>
<dbReference type="STRING" id="266892.SAMN04488054_13320"/>
<comment type="subcellular location">
    <subcellularLocation>
        <location evidence="2">Cell membrane</location>
        <topology evidence="2">Multi-pass membrane protein</topology>
    </subcellularLocation>
</comment>
<evidence type="ECO:0000256" key="9">
    <source>
        <dbReference type="ARBA" id="ARBA00022777"/>
    </source>
</evidence>
<dbReference type="InterPro" id="IPR050398">
    <property type="entry name" value="HssS/ArlS-like"/>
</dbReference>
<dbReference type="CDD" id="cd00082">
    <property type="entry name" value="HisKA"/>
    <property type="match status" value="1"/>
</dbReference>
<dbReference type="Pfam" id="PF00672">
    <property type="entry name" value="HAMP"/>
    <property type="match status" value="1"/>
</dbReference>
<reference evidence="17 18" key="1">
    <citation type="submission" date="2016-10" db="EMBL/GenBank/DDBJ databases">
        <authorList>
            <person name="de Groot N.N."/>
        </authorList>
    </citation>
    <scope>NUCLEOTIDE SEQUENCE [LARGE SCALE GENOMIC DNA]</scope>
    <source>
        <strain evidence="17 18">CGMCC 1.6134</strain>
    </source>
</reference>
<organism evidence="17 18">
    <name type="scientific">Salibacterium qingdaonense</name>
    <dbReference type="NCBI Taxonomy" id="266892"/>
    <lineage>
        <taxon>Bacteria</taxon>
        <taxon>Bacillati</taxon>
        <taxon>Bacillota</taxon>
        <taxon>Bacilli</taxon>
        <taxon>Bacillales</taxon>
        <taxon>Bacillaceae</taxon>
    </lineage>
</organism>
<dbReference type="SUPFAM" id="SSF47384">
    <property type="entry name" value="Homodimeric domain of signal transducing histidine kinase"/>
    <property type="match status" value="1"/>
</dbReference>
<dbReference type="SUPFAM" id="SSF55874">
    <property type="entry name" value="ATPase domain of HSP90 chaperone/DNA topoisomerase II/histidine kinase"/>
    <property type="match status" value="1"/>
</dbReference>
<comment type="catalytic activity">
    <reaction evidence="1">
        <text>ATP + protein L-histidine = ADP + protein N-phospho-L-histidine.</text>
        <dbReference type="EC" id="2.7.13.3"/>
    </reaction>
</comment>
<dbReference type="Gene3D" id="3.30.565.10">
    <property type="entry name" value="Histidine kinase-like ATPase, C-terminal domain"/>
    <property type="match status" value="1"/>
</dbReference>
<dbReference type="Gene3D" id="1.10.287.130">
    <property type="match status" value="1"/>
</dbReference>
<keyword evidence="4" id="KW-1003">Cell membrane</keyword>
<dbReference type="Gene3D" id="6.10.340.10">
    <property type="match status" value="1"/>
</dbReference>
<dbReference type="PRINTS" id="PR00344">
    <property type="entry name" value="BCTRLSENSOR"/>
</dbReference>
<feature type="transmembrane region" description="Helical" evidence="14">
    <location>
        <begin position="174"/>
        <end position="193"/>
    </location>
</feature>
<feature type="domain" description="HAMP" evidence="16">
    <location>
        <begin position="195"/>
        <end position="248"/>
    </location>
</feature>
<dbReference type="EC" id="2.7.13.3" evidence="3"/>
<accession>A0A1I4PXE1</accession>
<evidence type="ECO:0000256" key="13">
    <source>
        <dbReference type="ARBA" id="ARBA00023136"/>
    </source>
</evidence>
<dbReference type="PROSITE" id="PS50109">
    <property type="entry name" value="HIS_KIN"/>
    <property type="match status" value="1"/>
</dbReference>
<dbReference type="InterPro" id="IPR036890">
    <property type="entry name" value="HATPase_C_sf"/>
</dbReference>
<dbReference type="Proteomes" id="UP000199668">
    <property type="component" value="Unassembled WGS sequence"/>
</dbReference>
<dbReference type="SMART" id="SM00304">
    <property type="entry name" value="HAMP"/>
    <property type="match status" value="1"/>
</dbReference>
<evidence type="ECO:0000256" key="4">
    <source>
        <dbReference type="ARBA" id="ARBA00022475"/>
    </source>
</evidence>
<proteinExistence type="predicted"/>
<evidence type="ECO:0000256" key="12">
    <source>
        <dbReference type="ARBA" id="ARBA00023012"/>
    </source>
</evidence>
<feature type="transmembrane region" description="Helical" evidence="14">
    <location>
        <begin position="18"/>
        <end position="37"/>
    </location>
</feature>
<evidence type="ECO:0000256" key="1">
    <source>
        <dbReference type="ARBA" id="ARBA00000085"/>
    </source>
</evidence>
<evidence type="ECO:0000256" key="14">
    <source>
        <dbReference type="SAM" id="Phobius"/>
    </source>
</evidence>
<dbReference type="EMBL" id="FOTY01000033">
    <property type="protein sequence ID" value="SFM32414.1"/>
    <property type="molecule type" value="Genomic_DNA"/>
</dbReference>
<dbReference type="Pfam" id="PF02518">
    <property type="entry name" value="HATPase_c"/>
    <property type="match status" value="1"/>
</dbReference>
<sequence length="474" mass="53763">MNKKGKKISLLRYWTTRYLITLVLGLIVVGILSVIWLRQTNLEHRLDMTRYLGQEISDRFVETQSGQMVPQGGIFDYIEQRQGILDTELDPIIYIVDRSGRILSNPLKRNPFSFDIFPVSLLENNSDVQRIQLASGEETYLVKTAIEAEGGTAGWVVVIQSTGQLTQMNEEYRLLAIMLVSLALIGWAVIYVLSKRLSRPIQDVATAARHVQEEDYDFTLPADIKEREVHELVHSFREMSGRLQELERLRLELLAGVTHELKTPVTSMTGLIQAVRDDVVTGEEAKEFLDVSLNEANRMQTMVADLLEFNSFSAHTVPISADNYNLNTLLTEIIHQWKVANDEESLQLSLHTLEEPVFVNIDSMRLQQIIVNLLNNAKQALNAEGTIDVRLYNKDNDTAGIDIADNGPGISEDEQHLIFERFFRGENKKYNTHGLGLGLPFSKIIARSMNGDLVLTESREGKTVFTLEMPKYQE</sequence>
<dbReference type="SMART" id="SM00387">
    <property type="entry name" value="HATPase_c"/>
    <property type="match status" value="1"/>
</dbReference>
<dbReference type="RefSeq" id="WP_090928286.1">
    <property type="nucleotide sequence ID" value="NZ_FOTY01000033.1"/>
</dbReference>
<keyword evidence="18" id="KW-1185">Reference proteome</keyword>
<keyword evidence="6" id="KW-0808">Transferase</keyword>
<gene>
    <name evidence="17" type="ORF">SAMN04488054_13320</name>
</gene>
<dbReference type="OrthoDB" id="9813151at2"/>
<evidence type="ECO:0000256" key="3">
    <source>
        <dbReference type="ARBA" id="ARBA00012438"/>
    </source>
</evidence>
<dbReference type="SMART" id="SM00388">
    <property type="entry name" value="HisKA"/>
    <property type="match status" value="1"/>
</dbReference>
<keyword evidence="8" id="KW-0547">Nucleotide-binding</keyword>
<dbReference type="CDD" id="cd06225">
    <property type="entry name" value="HAMP"/>
    <property type="match status" value="1"/>
</dbReference>
<feature type="domain" description="Histidine kinase" evidence="15">
    <location>
        <begin position="256"/>
        <end position="473"/>
    </location>
</feature>
<dbReference type="InterPro" id="IPR003660">
    <property type="entry name" value="HAMP_dom"/>
</dbReference>
<keyword evidence="11 14" id="KW-1133">Transmembrane helix</keyword>
<dbReference type="SUPFAM" id="SSF158472">
    <property type="entry name" value="HAMP domain-like"/>
    <property type="match status" value="1"/>
</dbReference>
<dbReference type="InterPro" id="IPR005467">
    <property type="entry name" value="His_kinase_dom"/>
</dbReference>
<evidence type="ECO:0000256" key="7">
    <source>
        <dbReference type="ARBA" id="ARBA00022692"/>
    </source>
</evidence>
<dbReference type="InterPro" id="IPR003594">
    <property type="entry name" value="HATPase_dom"/>
</dbReference>
<dbReference type="InterPro" id="IPR004358">
    <property type="entry name" value="Sig_transdc_His_kin-like_C"/>
</dbReference>
<keyword evidence="12" id="KW-0902">Two-component regulatory system</keyword>
<evidence type="ECO:0000313" key="18">
    <source>
        <dbReference type="Proteomes" id="UP000199668"/>
    </source>
</evidence>
<evidence type="ECO:0000259" key="16">
    <source>
        <dbReference type="PROSITE" id="PS50885"/>
    </source>
</evidence>
<dbReference type="Pfam" id="PF00512">
    <property type="entry name" value="HisKA"/>
    <property type="match status" value="1"/>
</dbReference>
<evidence type="ECO:0000256" key="10">
    <source>
        <dbReference type="ARBA" id="ARBA00022840"/>
    </source>
</evidence>
<dbReference type="CDD" id="cd00075">
    <property type="entry name" value="HATPase"/>
    <property type="match status" value="1"/>
</dbReference>
<evidence type="ECO:0000256" key="5">
    <source>
        <dbReference type="ARBA" id="ARBA00022553"/>
    </source>
</evidence>
<keyword evidence="13 14" id="KW-0472">Membrane</keyword>
<evidence type="ECO:0000256" key="11">
    <source>
        <dbReference type="ARBA" id="ARBA00022989"/>
    </source>
</evidence>
<dbReference type="PANTHER" id="PTHR45528">
    <property type="entry name" value="SENSOR HISTIDINE KINASE CPXA"/>
    <property type="match status" value="1"/>
</dbReference>
<evidence type="ECO:0000256" key="8">
    <source>
        <dbReference type="ARBA" id="ARBA00022741"/>
    </source>
</evidence>
<dbReference type="GO" id="GO:0000155">
    <property type="term" value="F:phosphorelay sensor kinase activity"/>
    <property type="evidence" value="ECO:0007669"/>
    <property type="project" value="InterPro"/>
</dbReference>
<dbReference type="AlphaFoldDB" id="A0A1I4PXE1"/>
<evidence type="ECO:0000259" key="15">
    <source>
        <dbReference type="PROSITE" id="PS50109"/>
    </source>
</evidence>
<keyword evidence="9 17" id="KW-0418">Kinase</keyword>
<dbReference type="GO" id="GO:0005524">
    <property type="term" value="F:ATP binding"/>
    <property type="evidence" value="ECO:0007669"/>
    <property type="project" value="UniProtKB-KW"/>
</dbReference>
<keyword evidence="7 14" id="KW-0812">Transmembrane</keyword>
<evidence type="ECO:0000256" key="2">
    <source>
        <dbReference type="ARBA" id="ARBA00004651"/>
    </source>
</evidence>
<dbReference type="GO" id="GO:0005886">
    <property type="term" value="C:plasma membrane"/>
    <property type="evidence" value="ECO:0007669"/>
    <property type="project" value="UniProtKB-SubCell"/>
</dbReference>